<keyword evidence="2" id="KW-1185">Reference proteome</keyword>
<gene>
    <name evidence="1" type="ORF">HNQ69_000793</name>
</gene>
<proteinExistence type="predicted"/>
<evidence type="ECO:0000313" key="2">
    <source>
        <dbReference type="Proteomes" id="UP000561417"/>
    </source>
</evidence>
<name>A0A840P043_9HYPH</name>
<protein>
    <submittedName>
        <fullName evidence="1">Uncharacterized protein</fullName>
    </submittedName>
</protein>
<reference evidence="1 2" key="1">
    <citation type="submission" date="2020-08" db="EMBL/GenBank/DDBJ databases">
        <title>Genomic Encyclopedia of Type Strains, Phase IV (KMG-IV): sequencing the most valuable type-strain genomes for metagenomic binning, comparative biology and taxonomic classification.</title>
        <authorList>
            <person name="Goeker M."/>
        </authorList>
    </citation>
    <scope>NUCLEOTIDE SEQUENCE [LARGE SCALE GENOMIC DNA]</scope>
    <source>
        <strain evidence="1 2">DSM 28538</strain>
    </source>
</reference>
<organism evidence="1 2">
    <name type="scientific">Bartonella callosciuri</name>
    <dbReference type="NCBI Taxonomy" id="686223"/>
    <lineage>
        <taxon>Bacteria</taxon>
        <taxon>Pseudomonadati</taxon>
        <taxon>Pseudomonadota</taxon>
        <taxon>Alphaproteobacteria</taxon>
        <taxon>Hyphomicrobiales</taxon>
        <taxon>Bartonellaceae</taxon>
        <taxon>Bartonella</taxon>
    </lineage>
</organism>
<dbReference type="AlphaFoldDB" id="A0A840P043"/>
<dbReference type="EMBL" id="JACHIM010000003">
    <property type="protein sequence ID" value="MBB5073667.1"/>
    <property type="molecule type" value="Genomic_DNA"/>
</dbReference>
<evidence type="ECO:0000313" key="1">
    <source>
        <dbReference type="EMBL" id="MBB5073667.1"/>
    </source>
</evidence>
<comment type="caution">
    <text evidence="1">The sequence shown here is derived from an EMBL/GenBank/DDBJ whole genome shotgun (WGS) entry which is preliminary data.</text>
</comment>
<dbReference type="Proteomes" id="UP000561417">
    <property type="component" value="Unassembled WGS sequence"/>
</dbReference>
<sequence>MINFSLLGLCMCFPYQLGGLTVGAPIYASHWVEFNVHSPASIVFAGKTSIV</sequence>
<accession>A0A840P043</accession>